<organism evidence="3 4">
    <name type="scientific">Thiothrix nivea (strain ATCC 35100 / DSM 5205 / JP2)</name>
    <dbReference type="NCBI Taxonomy" id="870187"/>
    <lineage>
        <taxon>Bacteria</taxon>
        <taxon>Pseudomonadati</taxon>
        <taxon>Pseudomonadota</taxon>
        <taxon>Gammaproteobacteria</taxon>
        <taxon>Thiotrichales</taxon>
        <taxon>Thiotrichaceae</taxon>
        <taxon>Thiothrix</taxon>
    </lineage>
</organism>
<evidence type="ECO:0000313" key="3">
    <source>
        <dbReference type="EMBL" id="EIJ34987.1"/>
    </source>
</evidence>
<protein>
    <recommendedName>
        <fullName evidence="2">EF-hand domain-containing protein</fullName>
    </recommendedName>
</protein>
<dbReference type="InterPro" id="IPR018247">
    <property type="entry name" value="EF_Hand_1_Ca_BS"/>
</dbReference>
<keyword evidence="4" id="KW-1185">Reference proteome</keyword>
<evidence type="ECO:0000259" key="2">
    <source>
        <dbReference type="PROSITE" id="PS50222"/>
    </source>
</evidence>
<dbReference type="InterPro" id="IPR002048">
    <property type="entry name" value="EF_hand_dom"/>
</dbReference>
<evidence type="ECO:0000256" key="1">
    <source>
        <dbReference type="SAM" id="Phobius"/>
    </source>
</evidence>
<evidence type="ECO:0000313" key="4">
    <source>
        <dbReference type="Proteomes" id="UP000005317"/>
    </source>
</evidence>
<keyword evidence="1" id="KW-1133">Transmembrane helix</keyword>
<reference evidence="4" key="1">
    <citation type="journal article" date="2011" name="Stand. Genomic Sci.">
        <title>Genome sequence of the filamentous, gliding Thiothrix nivea neotype strain (JP2(T)).</title>
        <authorList>
            <person name="Lapidus A."/>
            <person name="Nolan M."/>
            <person name="Lucas S."/>
            <person name="Glavina Del Rio T."/>
            <person name="Tice H."/>
            <person name="Cheng J.F."/>
            <person name="Tapia R."/>
            <person name="Han C."/>
            <person name="Goodwin L."/>
            <person name="Pitluck S."/>
            <person name="Liolios K."/>
            <person name="Pagani I."/>
            <person name="Ivanova N."/>
            <person name="Huntemann M."/>
            <person name="Mavromatis K."/>
            <person name="Mikhailova N."/>
            <person name="Pati A."/>
            <person name="Chen A."/>
            <person name="Palaniappan K."/>
            <person name="Land M."/>
            <person name="Brambilla E.M."/>
            <person name="Rohde M."/>
            <person name="Abt B."/>
            <person name="Verbarg S."/>
            <person name="Goker M."/>
            <person name="Bristow J."/>
            <person name="Eisen J.A."/>
            <person name="Markowitz V."/>
            <person name="Hugenholtz P."/>
            <person name="Kyrpides N.C."/>
            <person name="Klenk H.P."/>
            <person name="Woyke T."/>
        </authorList>
    </citation>
    <scope>NUCLEOTIDE SEQUENCE [LARGE SCALE GENOMIC DNA]</scope>
    <source>
        <strain evidence="4">ATCC 35100 / DSM 5205 / JP2</strain>
    </source>
</reference>
<keyword evidence="1" id="KW-0812">Transmembrane</keyword>
<dbReference type="OrthoDB" id="7013907at2"/>
<dbReference type="EMBL" id="JH651384">
    <property type="protein sequence ID" value="EIJ34987.1"/>
    <property type="molecule type" value="Genomic_DNA"/>
</dbReference>
<sequence length="309" mass="35037">MWMWLRTLLPELSLTVSQPQRDRDGLDWYQVMDNQRLAVVRRGGVMNLAAAPGFAVAWVGFVYWLYRSAGEPWLLLSATLSLLFALGLFRRYRLIVDTPTSSLSSGAQGYVELQGVAALPEGEASRGLPHLPVTVWLPGYVEDEPFVLDDGQGRCLLYPRQAEIVTRPGDTHFSWLKAIYPGQTLYVLGELRTQRVDSQVVDRRERLATVLANWKHDRQQLLQNFDANGNGQIDADEWQQVRQAAERWVADDIREQQRTPATHVMDGARAGQLFLITNIPPDELARHYRWAAFLHLSAWLVVLAGLHLA</sequence>
<dbReference type="PROSITE" id="PS50222">
    <property type="entry name" value="EF_HAND_2"/>
    <property type="match status" value="1"/>
</dbReference>
<accession>A0A656HEY6</accession>
<dbReference type="GO" id="GO:0005509">
    <property type="term" value="F:calcium ion binding"/>
    <property type="evidence" value="ECO:0007669"/>
    <property type="project" value="InterPro"/>
</dbReference>
<proteinExistence type="predicted"/>
<feature type="transmembrane region" description="Helical" evidence="1">
    <location>
        <begin position="45"/>
        <end position="66"/>
    </location>
</feature>
<feature type="domain" description="EF-hand" evidence="2">
    <location>
        <begin position="213"/>
        <end position="248"/>
    </location>
</feature>
<dbReference type="PROSITE" id="PS00018">
    <property type="entry name" value="EF_HAND_1"/>
    <property type="match status" value="1"/>
</dbReference>
<dbReference type="Proteomes" id="UP000005317">
    <property type="component" value="Unassembled WGS sequence"/>
</dbReference>
<keyword evidence="1" id="KW-0472">Membrane</keyword>
<name>A0A656HEY6_THINJ</name>
<feature type="transmembrane region" description="Helical" evidence="1">
    <location>
        <begin position="72"/>
        <end position="89"/>
    </location>
</feature>
<gene>
    <name evidence="3" type="ORF">Thini_2441</name>
</gene>
<dbReference type="RefSeq" id="WP_002708901.1">
    <property type="nucleotide sequence ID" value="NZ_JH651384.1"/>
</dbReference>
<dbReference type="AlphaFoldDB" id="A0A656HEY6"/>